<evidence type="ECO:0000313" key="2">
    <source>
        <dbReference type="Proteomes" id="UP001055247"/>
    </source>
</evidence>
<comment type="caution">
    <text evidence="1">The sequence shown here is derived from an EMBL/GenBank/DDBJ whole genome shotgun (WGS) entry which is preliminary data.</text>
</comment>
<gene>
    <name evidence="1" type="ORF">BHAOGJBA_1203</name>
</gene>
<dbReference type="RefSeq" id="WP_238229694.1">
    <property type="nucleotide sequence ID" value="NZ_BPQO01000004.1"/>
</dbReference>
<organism evidence="1 2">
    <name type="scientific">Methylobacterium hispanicum</name>
    <dbReference type="NCBI Taxonomy" id="270350"/>
    <lineage>
        <taxon>Bacteria</taxon>
        <taxon>Pseudomonadati</taxon>
        <taxon>Pseudomonadota</taxon>
        <taxon>Alphaproteobacteria</taxon>
        <taxon>Hyphomicrobiales</taxon>
        <taxon>Methylobacteriaceae</taxon>
        <taxon>Methylobacterium</taxon>
    </lineage>
</organism>
<reference evidence="1" key="1">
    <citation type="journal article" date="2016" name="Front. Microbiol.">
        <title>Genome Sequence of the Piezophilic, Mesophilic Sulfate-Reducing Bacterium Desulfovibrio indicus J2T.</title>
        <authorList>
            <person name="Cao J."/>
            <person name="Maignien L."/>
            <person name="Shao Z."/>
            <person name="Alain K."/>
            <person name="Jebbar M."/>
        </authorList>
    </citation>
    <scope>NUCLEOTIDE SEQUENCE</scope>
    <source>
        <strain evidence="1">DSM 16372</strain>
    </source>
</reference>
<keyword evidence="2" id="KW-1185">Reference proteome</keyword>
<accession>A0AAV4ZHB2</accession>
<name>A0AAV4ZHB2_9HYPH</name>
<proteinExistence type="predicted"/>
<reference evidence="1" key="2">
    <citation type="submission" date="2021-08" db="EMBL/GenBank/DDBJ databases">
        <authorList>
            <person name="Tani A."/>
            <person name="Ola A."/>
            <person name="Ogura Y."/>
            <person name="Katsura K."/>
            <person name="Hayashi T."/>
        </authorList>
    </citation>
    <scope>NUCLEOTIDE SEQUENCE</scope>
    <source>
        <strain evidence="1">DSM 16372</strain>
    </source>
</reference>
<dbReference type="AlphaFoldDB" id="A0AAV4ZHB2"/>
<dbReference type="Proteomes" id="UP001055247">
    <property type="component" value="Unassembled WGS sequence"/>
</dbReference>
<evidence type="ECO:0008006" key="3">
    <source>
        <dbReference type="Google" id="ProtNLM"/>
    </source>
</evidence>
<protein>
    <recommendedName>
        <fullName evidence="3">PE-PGRS family protein</fullName>
    </recommendedName>
</protein>
<sequence length="365" mass="39905">MIVEVPFVYEASVTPRGKRKPVDLHLGSSVVVDVAGVTAEQAPVVLRWHRRSADGDEGRPPIEYRRSGDALFTPVFVSHAREPDRPVAFDEMVEAARAGHSGRDNPLFAGEGYGYRSRPDDPKTAEDLPGAAFHSSQEQAVAAEIREKAAGLLVVDGLVFRRARDAEPIYELHPYTWYDRAQGHQMRSCYVDTKVLGAIAPADRDVRRHFRVDQIAEVLSAAQAHGAVDAGWDHDDPKTYSQVVAEPVEILDPSALAYRPDQGPAFLKFAAQILESDKGDIAGAPRGQMIAYADLRDAMRGGARAGKVCDLLQAYAATLAPKREDDGFWAEHVAERKADIATEIETFRLAPIPEEPAPAVEGLKP</sequence>
<dbReference type="EMBL" id="BPQO01000004">
    <property type="protein sequence ID" value="GJD87698.1"/>
    <property type="molecule type" value="Genomic_DNA"/>
</dbReference>
<evidence type="ECO:0000313" key="1">
    <source>
        <dbReference type="EMBL" id="GJD87698.1"/>
    </source>
</evidence>